<name>A0A0L6JW79_9FIRM</name>
<dbReference type="Proteomes" id="UP000036923">
    <property type="component" value="Unassembled WGS sequence"/>
</dbReference>
<gene>
    <name evidence="2" type="ORF">Bccel_5142</name>
</gene>
<accession>A0A0L6JW79</accession>
<dbReference type="Pfam" id="PF00561">
    <property type="entry name" value="Abhydrolase_1"/>
    <property type="match status" value="1"/>
</dbReference>
<proteinExistence type="predicted"/>
<dbReference type="eggNOG" id="COG0596">
    <property type="taxonomic scope" value="Bacteria"/>
</dbReference>
<dbReference type="Gene3D" id="3.40.50.1820">
    <property type="entry name" value="alpha/beta hydrolase"/>
    <property type="match status" value="1"/>
</dbReference>
<dbReference type="GO" id="GO:0016020">
    <property type="term" value="C:membrane"/>
    <property type="evidence" value="ECO:0007669"/>
    <property type="project" value="TreeGrafter"/>
</dbReference>
<dbReference type="EMBL" id="LGTC01000001">
    <property type="protein sequence ID" value="KNY29865.1"/>
    <property type="molecule type" value="Genomic_DNA"/>
</dbReference>
<dbReference type="InterPro" id="IPR000073">
    <property type="entry name" value="AB_hydrolase_1"/>
</dbReference>
<protein>
    <recommendedName>
        <fullName evidence="1">AB hydrolase-1 domain-containing protein</fullName>
    </recommendedName>
</protein>
<dbReference type="PANTHER" id="PTHR43798">
    <property type="entry name" value="MONOACYLGLYCEROL LIPASE"/>
    <property type="match status" value="1"/>
</dbReference>
<feature type="domain" description="AB hydrolase-1" evidence="1">
    <location>
        <begin position="12"/>
        <end position="147"/>
    </location>
</feature>
<keyword evidence="3" id="KW-1185">Reference proteome</keyword>
<reference evidence="3" key="1">
    <citation type="submission" date="2015-07" db="EMBL/GenBank/DDBJ databases">
        <title>Near-Complete Genome Sequence of the Cellulolytic Bacterium Bacteroides (Pseudobacteroides) cellulosolvens ATCC 35603.</title>
        <authorList>
            <person name="Dassa B."/>
            <person name="Utturkar S.M."/>
            <person name="Klingeman D.M."/>
            <person name="Hurt R.A."/>
            <person name="Keller M."/>
            <person name="Xu J."/>
            <person name="Reddy Y.H.K."/>
            <person name="Borovok I."/>
            <person name="Grinberg I.R."/>
            <person name="Lamed R."/>
            <person name="Zhivin O."/>
            <person name="Bayer E.A."/>
            <person name="Brown S.D."/>
        </authorList>
    </citation>
    <scope>NUCLEOTIDE SEQUENCE [LARGE SCALE GENOMIC DNA]</scope>
    <source>
        <strain evidence="3">DSM 2933</strain>
    </source>
</reference>
<dbReference type="STRING" id="398512.Bccel_5142"/>
<sequence>MYYEEYGSRNLPTLIMLHGAGLVHSFVKQYTLSDRFHIVVPHLYGGGRESDTLFRSDETVNGIVEIIRSLSKDKVSLVGFSIGAQLIIPIVCRYEQLIDKAILASPWVCKTEKTVKFYSRLTAYTYPFTKIKFLIKLQSKLVGLNKTQLDECVEYYQKMKKENLVAYIKEGIDISTYPEFTDVKIPMLVLAGEKEDCEMINSVNYLGEINPNCKVEIWEKYRHDIPFKNPKKFNMVIVDFFK</sequence>
<organism evidence="2 3">
    <name type="scientific">Pseudobacteroides cellulosolvens ATCC 35603 = DSM 2933</name>
    <dbReference type="NCBI Taxonomy" id="398512"/>
    <lineage>
        <taxon>Bacteria</taxon>
        <taxon>Bacillati</taxon>
        <taxon>Bacillota</taxon>
        <taxon>Clostridia</taxon>
        <taxon>Eubacteriales</taxon>
        <taxon>Oscillospiraceae</taxon>
        <taxon>Pseudobacteroides</taxon>
    </lineage>
</organism>
<dbReference type="AlphaFoldDB" id="A0A0L6JW79"/>
<evidence type="ECO:0000313" key="3">
    <source>
        <dbReference type="Proteomes" id="UP000036923"/>
    </source>
</evidence>
<evidence type="ECO:0000313" key="2">
    <source>
        <dbReference type="EMBL" id="KNY29865.1"/>
    </source>
</evidence>
<dbReference type="OrthoDB" id="1643507at2"/>
<evidence type="ECO:0000259" key="1">
    <source>
        <dbReference type="Pfam" id="PF00561"/>
    </source>
</evidence>
<dbReference type="InterPro" id="IPR050266">
    <property type="entry name" value="AB_hydrolase_sf"/>
</dbReference>
<dbReference type="InterPro" id="IPR029058">
    <property type="entry name" value="AB_hydrolase_fold"/>
</dbReference>
<dbReference type="RefSeq" id="WP_036945371.1">
    <property type="nucleotide sequence ID" value="NZ_JQKC01000049.1"/>
</dbReference>
<comment type="caution">
    <text evidence="2">The sequence shown here is derived from an EMBL/GenBank/DDBJ whole genome shotgun (WGS) entry which is preliminary data.</text>
</comment>
<dbReference type="SUPFAM" id="SSF53474">
    <property type="entry name" value="alpha/beta-Hydrolases"/>
    <property type="match status" value="1"/>
</dbReference>
<dbReference type="PANTHER" id="PTHR43798:SF33">
    <property type="entry name" value="HYDROLASE, PUTATIVE (AFU_ORTHOLOGUE AFUA_2G14860)-RELATED"/>
    <property type="match status" value="1"/>
</dbReference>